<accession>A0A7W7LPT9</accession>
<dbReference type="Proteomes" id="UP000556084">
    <property type="component" value="Unassembled WGS sequence"/>
</dbReference>
<evidence type="ECO:0000313" key="1">
    <source>
        <dbReference type="EMBL" id="MBB4893501.1"/>
    </source>
</evidence>
<reference evidence="1 2" key="1">
    <citation type="submission" date="2020-08" db="EMBL/GenBank/DDBJ databases">
        <title>Genomic Encyclopedia of Type Strains, Phase III (KMG-III): the genomes of soil and plant-associated and newly described type strains.</title>
        <authorList>
            <person name="Whitman W."/>
        </authorList>
    </citation>
    <scope>NUCLEOTIDE SEQUENCE [LARGE SCALE GENOMIC DNA]</scope>
    <source>
        <strain evidence="1 2">CECT 3266</strain>
    </source>
</reference>
<name>A0A7W7LPT9_9ACTN</name>
<sequence>MYHHDDHALSLMDWFCGAGRSSRGAHAVPGVRMARAARGARL</sequence>
<dbReference type="AlphaFoldDB" id="A0A7W7LPT9"/>
<evidence type="ECO:0000313" key="2">
    <source>
        <dbReference type="Proteomes" id="UP000556084"/>
    </source>
</evidence>
<comment type="caution">
    <text evidence="1">The sequence shown here is derived from an EMBL/GenBank/DDBJ whole genome shotgun (WGS) entry which is preliminary data.</text>
</comment>
<gene>
    <name evidence="1" type="ORF">FHS39_002532</name>
</gene>
<organism evidence="1 2">
    <name type="scientific">Streptomyces olivoverticillatus</name>
    <dbReference type="NCBI Taxonomy" id="66427"/>
    <lineage>
        <taxon>Bacteria</taxon>
        <taxon>Bacillati</taxon>
        <taxon>Actinomycetota</taxon>
        <taxon>Actinomycetes</taxon>
        <taxon>Kitasatosporales</taxon>
        <taxon>Streptomycetaceae</taxon>
        <taxon>Streptomyces</taxon>
    </lineage>
</organism>
<protein>
    <submittedName>
        <fullName evidence="1">Uncharacterized protein</fullName>
    </submittedName>
</protein>
<keyword evidence="2" id="KW-1185">Reference proteome</keyword>
<dbReference type="EMBL" id="JACHJH010000003">
    <property type="protein sequence ID" value="MBB4893501.1"/>
    <property type="molecule type" value="Genomic_DNA"/>
</dbReference>
<proteinExistence type="predicted"/>